<keyword evidence="1" id="KW-0805">Transcription regulation</keyword>
<evidence type="ECO:0000256" key="1">
    <source>
        <dbReference type="ARBA" id="ARBA00023015"/>
    </source>
</evidence>
<sequence length="202" mass="22662">MVGKGQRGNTSSAAREAAPDPLIDIVVDLIDTQGYDAVQLREVARRARMSLTTIYKRYPTRDDLIVAALRWWMDTHRYAAVAAHSADDESLYDGLMWIFRTIFQPWEKHPRVLQAYVRAQAGPGGDELTQHGFDVVVPAARSVMRECDERFADDLGRILSGVVYGALSQFATASIEITDIVPTIERAVYWLTKAHEGACRHQ</sequence>
<dbReference type="RefSeq" id="WP_083175188.1">
    <property type="nucleotide sequence ID" value="NZ_MVIJ01000004.1"/>
</dbReference>
<protein>
    <submittedName>
        <fullName evidence="6">TetR family transcriptional regulator</fullName>
    </submittedName>
</protein>
<feature type="domain" description="HTH tetR-type" evidence="5">
    <location>
        <begin position="16"/>
        <end position="76"/>
    </location>
</feature>
<evidence type="ECO:0000256" key="3">
    <source>
        <dbReference type="ARBA" id="ARBA00023163"/>
    </source>
</evidence>
<dbReference type="Proteomes" id="UP000192601">
    <property type="component" value="Unassembled WGS sequence"/>
</dbReference>
<dbReference type="InterPro" id="IPR050109">
    <property type="entry name" value="HTH-type_TetR-like_transc_reg"/>
</dbReference>
<dbReference type="Pfam" id="PF17925">
    <property type="entry name" value="TetR_C_20"/>
    <property type="match status" value="1"/>
</dbReference>
<dbReference type="PANTHER" id="PTHR30055">
    <property type="entry name" value="HTH-TYPE TRANSCRIPTIONAL REGULATOR RUTR"/>
    <property type="match status" value="1"/>
</dbReference>
<gene>
    <name evidence="6" type="ORF">BST44_04255</name>
</gene>
<dbReference type="STRING" id="1783.BST44_04255"/>
<dbReference type="Gene3D" id="1.10.357.10">
    <property type="entry name" value="Tetracycline Repressor, domain 2"/>
    <property type="match status" value="1"/>
</dbReference>
<reference evidence="6 7" key="1">
    <citation type="submission" date="2017-02" db="EMBL/GenBank/DDBJ databases">
        <title>The new phylogeny of genus Mycobacterium.</title>
        <authorList>
            <person name="Tortoli E."/>
            <person name="Trovato A."/>
            <person name="Cirillo D.M."/>
        </authorList>
    </citation>
    <scope>NUCLEOTIDE SEQUENCE [LARGE SCALE GENOMIC DNA]</scope>
    <source>
        <strain evidence="6 7">DSM 43992</strain>
    </source>
</reference>
<proteinExistence type="predicted"/>
<evidence type="ECO:0000256" key="4">
    <source>
        <dbReference type="PROSITE-ProRule" id="PRU00335"/>
    </source>
</evidence>
<dbReference type="InterPro" id="IPR001647">
    <property type="entry name" value="HTH_TetR"/>
</dbReference>
<accession>A0A1X0KK52</accession>
<dbReference type="InterPro" id="IPR009057">
    <property type="entry name" value="Homeodomain-like_sf"/>
</dbReference>
<organism evidence="6 7">
    <name type="scientific">Mycobacterium scrofulaceum</name>
    <dbReference type="NCBI Taxonomy" id="1783"/>
    <lineage>
        <taxon>Bacteria</taxon>
        <taxon>Bacillati</taxon>
        <taxon>Actinomycetota</taxon>
        <taxon>Actinomycetes</taxon>
        <taxon>Mycobacteriales</taxon>
        <taxon>Mycobacteriaceae</taxon>
        <taxon>Mycobacterium</taxon>
    </lineage>
</organism>
<keyword evidence="7" id="KW-1185">Reference proteome</keyword>
<dbReference type="OrthoDB" id="3212417at2"/>
<dbReference type="PANTHER" id="PTHR30055:SF234">
    <property type="entry name" value="HTH-TYPE TRANSCRIPTIONAL REGULATOR BETI"/>
    <property type="match status" value="1"/>
</dbReference>
<dbReference type="GO" id="GO:0003700">
    <property type="term" value="F:DNA-binding transcription factor activity"/>
    <property type="evidence" value="ECO:0007669"/>
    <property type="project" value="TreeGrafter"/>
</dbReference>
<comment type="caution">
    <text evidence="6">The sequence shown here is derived from an EMBL/GenBank/DDBJ whole genome shotgun (WGS) entry which is preliminary data.</text>
</comment>
<feature type="DNA-binding region" description="H-T-H motif" evidence="4">
    <location>
        <begin position="39"/>
        <end position="58"/>
    </location>
</feature>
<evidence type="ECO:0000259" key="5">
    <source>
        <dbReference type="PROSITE" id="PS50977"/>
    </source>
</evidence>
<dbReference type="PROSITE" id="PS50977">
    <property type="entry name" value="HTH_TETR_2"/>
    <property type="match status" value="1"/>
</dbReference>
<name>A0A1X0KK52_MYCSC</name>
<keyword evidence="3" id="KW-0804">Transcription</keyword>
<dbReference type="EMBL" id="MVIJ01000004">
    <property type="protein sequence ID" value="ORB75357.1"/>
    <property type="molecule type" value="Genomic_DNA"/>
</dbReference>
<dbReference type="Pfam" id="PF00440">
    <property type="entry name" value="TetR_N"/>
    <property type="match status" value="1"/>
</dbReference>
<keyword evidence="2 4" id="KW-0238">DNA-binding</keyword>
<dbReference type="AlphaFoldDB" id="A0A1X0KK52"/>
<evidence type="ECO:0000313" key="6">
    <source>
        <dbReference type="EMBL" id="ORB75357.1"/>
    </source>
</evidence>
<evidence type="ECO:0000256" key="2">
    <source>
        <dbReference type="ARBA" id="ARBA00023125"/>
    </source>
</evidence>
<dbReference type="SUPFAM" id="SSF46689">
    <property type="entry name" value="Homeodomain-like"/>
    <property type="match status" value="1"/>
</dbReference>
<evidence type="ECO:0000313" key="7">
    <source>
        <dbReference type="Proteomes" id="UP000192601"/>
    </source>
</evidence>
<dbReference type="GO" id="GO:0000976">
    <property type="term" value="F:transcription cis-regulatory region binding"/>
    <property type="evidence" value="ECO:0007669"/>
    <property type="project" value="TreeGrafter"/>
</dbReference>
<dbReference type="InterPro" id="IPR041642">
    <property type="entry name" value="KstR_C"/>
</dbReference>